<accession>A0A2T2XV62</accession>
<evidence type="ECO:0000313" key="2">
    <source>
        <dbReference type="Proteomes" id="UP000240892"/>
    </source>
</evidence>
<proteinExistence type="predicted"/>
<organism evidence="1 2">
    <name type="scientific">Kluyvera genomosp. 2</name>
    <dbReference type="NCBI Taxonomy" id="2774054"/>
    <lineage>
        <taxon>Bacteria</taxon>
        <taxon>Pseudomonadati</taxon>
        <taxon>Pseudomonadota</taxon>
        <taxon>Gammaproteobacteria</taxon>
        <taxon>Enterobacterales</taxon>
        <taxon>Enterobacteriaceae</taxon>
        <taxon>Kluyvera</taxon>
    </lineage>
</organism>
<keyword evidence="2" id="KW-1185">Reference proteome</keyword>
<dbReference type="EMBL" id="PYHO01000050">
    <property type="protein sequence ID" value="PSR44088.1"/>
    <property type="molecule type" value="Genomic_DNA"/>
</dbReference>
<protein>
    <submittedName>
        <fullName evidence="1">Uncharacterized protein</fullName>
    </submittedName>
</protein>
<evidence type="ECO:0000313" key="1">
    <source>
        <dbReference type="EMBL" id="PSR44088.1"/>
    </source>
</evidence>
<gene>
    <name evidence="1" type="ORF">C8256_25105</name>
</gene>
<dbReference type="Proteomes" id="UP000240892">
    <property type="component" value="Unassembled WGS sequence"/>
</dbReference>
<dbReference type="AlphaFoldDB" id="A0A2T2XV62"/>
<dbReference type="RefSeq" id="WP_106931017.1">
    <property type="nucleotide sequence ID" value="NZ_CABMMU010000050.1"/>
</dbReference>
<sequence length="191" mass="21569">MEKLKYESLMSPGAKEKIENGSWRVLGLTIQDAKNGRIVASLKTVLNDDESCYTPDLFINMHDEIMISQRLLSVQITKESRLIHAGQTRIEEKLDHLISLQYGQLHGEIFDFFSQFENLRVGNEAGAESLLNSGGNLASRLSGIIDTMIANYLGQVELSFDNTQITYSQFSSRKAQDLRYIRVHDLALLQS</sequence>
<name>A0A2T2XV62_9ENTR</name>
<comment type="caution">
    <text evidence="1">The sequence shown here is derived from an EMBL/GenBank/DDBJ whole genome shotgun (WGS) entry which is preliminary data.</text>
</comment>
<reference evidence="1 2" key="1">
    <citation type="submission" date="2018-03" db="EMBL/GenBank/DDBJ databases">
        <title>First report of an OXA-48+CTX-M-M-producing Kluyvera ascorbata clone recovered from patients admitted in a University Hospital in Madrid, Spain.</title>
        <authorList>
            <person name="Hernandez-Garcia M."/>
            <person name="Leon-Sampedro R."/>
            <person name="Perez-Viso B."/>
            <person name="Morosini M.I."/>
            <person name="Lopez-Fresnena N."/>
            <person name="Coque T.M."/>
            <person name="Bonten M."/>
            <person name="Malhotra-Kumar S."/>
            <person name="Ruiz-Garbajosa P."/>
            <person name="Canton R."/>
        </authorList>
    </citation>
    <scope>NUCLEOTIDE SEQUENCE [LARGE SCALE GENOMIC DNA]</scope>
    <source>
        <strain evidence="1 2">KA2</strain>
    </source>
</reference>